<dbReference type="Proteomes" id="UP000051802">
    <property type="component" value="Unassembled WGS sequence"/>
</dbReference>
<accession>A0A0R0AM48</accession>
<evidence type="ECO:0000256" key="1">
    <source>
        <dbReference type="SAM" id="Phobius"/>
    </source>
</evidence>
<feature type="transmembrane region" description="Helical" evidence="1">
    <location>
        <begin position="50"/>
        <end position="68"/>
    </location>
</feature>
<dbReference type="RefSeq" id="WP_057645001.1">
    <property type="nucleotide sequence ID" value="NZ_LLXU01000056.1"/>
</dbReference>
<gene>
    <name evidence="2" type="ORF">ARC20_05610</name>
</gene>
<proteinExistence type="predicted"/>
<feature type="transmembrane region" description="Helical" evidence="1">
    <location>
        <begin position="80"/>
        <end position="111"/>
    </location>
</feature>
<evidence type="ECO:0000313" key="3">
    <source>
        <dbReference type="Proteomes" id="UP000051802"/>
    </source>
</evidence>
<organism evidence="2 3">
    <name type="scientific">Stenotrophomonas panacihumi</name>
    <dbReference type="NCBI Taxonomy" id="676599"/>
    <lineage>
        <taxon>Bacteria</taxon>
        <taxon>Pseudomonadati</taxon>
        <taxon>Pseudomonadota</taxon>
        <taxon>Gammaproteobacteria</taxon>
        <taxon>Lysobacterales</taxon>
        <taxon>Lysobacteraceae</taxon>
        <taxon>Stenotrophomonas</taxon>
    </lineage>
</organism>
<dbReference type="EMBL" id="LLXU01000056">
    <property type="protein sequence ID" value="KRG46331.1"/>
    <property type="molecule type" value="Genomic_DNA"/>
</dbReference>
<keyword evidence="1" id="KW-1133">Transmembrane helix</keyword>
<keyword evidence="3" id="KW-1185">Reference proteome</keyword>
<dbReference type="AlphaFoldDB" id="A0A0R0AM48"/>
<protein>
    <submittedName>
        <fullName evidence="2">Uncharacterized protein</fullName>
    </submittedName>
</protein>
<dbReference type="PROSITE" id="PS51257">
    <property type="entry name" value="PROKAR_LIPOPROTEIN"/>
    <property type="match status" value="1"/>
</dbReference>
<reference evidence="2 3" key="1">
    <citation type="submission" date="2015-10" db="EMBL/GenBank/DDBJ databases">
        <title>Genome sequencing and analysis of members of genus Stenotrophomonas.</title>
        <authorList>
            <person name="Patil P.P."/>
            <person name="Midha S."/>
            <person name="Patil P.B."/>
        </authorList>
    </citation>
    <scope>NUCLEOTIDE SEQUENCE [LARGE SCALE GENOMIC DNA]</scope>
    <source>
        <strain evidence="2 3">JCM 16536</strain>
    </source>
</reference>
<dbReference type="STRING" id="676599.ARC20_05610"/>
<comment type="caution">
    <text evidence="2">The sequence shown here is derived from an EMBL/GenBank/DDBJ whole genome shotgun (WGS) entry which is preliminary data.</text>
</comment>
<sequence length="122" mass="13058">MREIRWRLDHRPVVMVAWLAAIAALAAMVACALGDPFARLGVHSVQAGREHLFLSTLMLGLTCLVTFARWKPSVGKGARAFMAALGVICSAAALVFGYGGLAMVLSGFALLDLLGYLRSPRE</sequence>
<evidence type="ECO:0000313" key="2">
    <source>
        <dbReference type="EMBL" id="KRG46331.1"/>
    </source>
</evidence>
<keyword evidence="1" id="KW-0472">Membrane</keyword>
<keyword evidence="1" id="KW-0812">Transmembrane</keyword>
<name>A0A0R0AM48_9GAMM</name>